<organism evidence="3 4">
    <name type="scientific">Pasteurella canis</name>
    <dbReference type="NCBI Taxonomy" id="753"/>
    <lineage>
        <taxon>Bacteria</taxon>
        <taxon>Pseudomonadati</taxon>
        <taxon>Pseudomonadota</taxon>
        <taxon>Gammaproteobacteria</taxon>
        <taxon>Pasteurellales</taxon>
        <taxon>Pasteurellaceae</taxon>
        <taxon>Pasteurella</taxon>
    </lineage>
</organism>
<dbReference type="PANTHER" id="PTHR38034">
    <property type="entry name" value="INNER MEMBRANE PROTEIN YPJD"/>
    <property type="match status" value="1"/>
</dbReference>
<dbReference type="GO" id="GO:0005886">
    <property type="term" value="C:plasma membrane"/>
    <property type="evidence" value="ECO:0007669"/>
    <property type="project" value="TreeGrafter"/>
</dbReference>
<accession>A0A379EY81</accession>
<feature type="transmembrane region" description="Helical" evidence="1">
    <location>
        <begin position="95"/>
        <end position="116"/>
    </location>
</feature>
<dbReference type="AlphaFoldDB" id="A0A379EY81"/>
<gene>
    <name evidence="3" type="primary">ypjD</name>
    <name evidence="3" type="ORF">NCTC11621_02227</name>
</gene>
<dbReference type="GO" id="GO:0020037">
    <property type="term" value="F:heme binding"/>
    <property type="evidence" value="ECO:0007669"/>
    <property type="project" value="InterPro"/>
</dbReference>
<dbReference type="PANTHER" id="PTHR38034:SF1">
    <property type="entry name" value="INNER MEMBRANE PROTEIN YPJD"/>
    <property type="match status" value="1"/>
</dbReference>
<dbReference type="Proteomes" id="UP000254704">
    <property type="component" value="Unassembled WGS sequence"/>
</dbReference>
<dbReference type="GeneID" id="69688003"/>
<evidence type="ECO:0000313" key="4">
    <source>
        <dbReference type="Proteomes" id="UP000254704"/>
    </source>
</evidence>
<keyword evidence="1" id="KW-0472">Membrane</keyword>
<feature type="transmembrane region" description="Helical" evidence="1">
    <location>
        <begin position="67"/>
        <end position="89"/>
    </location>
</feature>
<reference evidence="3 4" key="1">
    <citation type="submission" date="2018-06" db="EMBL/GenBank/DDBJ databases">
        <authorList>
            <consortium name="Pathogen Informatics"/>
            <person name="Doyle S."/>
        </authorList>
    </citation>
    <scope>NUCLEOTIDE SEQUENCE [LARGE SCALE GENOMIC DNA]</scope>
    <source>
        <strain evidence="3 4">NCTC11621</strain>
    </source>
</reference>
<dbReference type="EMBL" id="UGTV01000015">
    <property type="protein sequence ID" value="SUC11143.1"/>
    <property type="molecule type" value="Genomic_DNA"/>
</dbReference>
<dbReference type="Pfam" id="PF01578">
    <property type="entry name" value="Cytochrom_C_asm"/>
    <property type="match status" value="1"/>
</dbReference>
<feature type="transmembrane region" description="Helical" evidence="1">
    <location>
        <begin position="128"/>
        <end position="152"/>
    </location>
</feature>
<evidence type="ECO:0000259" key="2">
    <source>
        <dbReference type="Pfam" id="PF01578"/>
    </source>
</evidence>
<keyword evidence="1" id="KW-1133">Transmembrane helix</keyword>
<dbReference type="RefSeq" id="WP_115323551.1">
    <property type="nucleotide sequence ID" value="NZ_BPUX01000001.1"/>
</dbReference>
<feature type="domain" description="Cytochrome c assembly protein" evidence="2">
    <location>
        <begin position="41"/>
        <end position="266"/>
    </location>
</feature>
<evidence type="ECO:0000313" key="3">
    <source>
        <dbReference type="EMBL" id="SUC11143.1"/>
    </source>
</evidence>
<dbReference type="OrthoDB" id="9780793at2"/>
<feature type="transmembrane region" description="Helical" evidence="1">
    <location>
        <begin position="37"/>
        <end position="55"/>
    </location>
</feature>
<keyword evidence="1" id="KW-0812">Transmembrane</keyword>
<evidence type="ECO:0000256" key="1">
    <source>
        <dbReference type="SAM" id="Phobius"/>
    </source>
</evidence>
<feature type="transmembrane region" description="Helical" evidence="1">
    <location>
        <begin position="182"/>
        <end position="205"/>
    </location>
</feature>
<dbReference type="InterPro" id="IPR002541">
    <property type="entry name" value="Cyt_c_assembly"/>
</dbReference>
<dbReference type="InterPro" id="IPR052372">
    <property type="entry name" value="YpjD/HemX"/>
</dbReference>
<proteinExistence type="predicted"/>
<protein>
    <submittedName>
        <fullName evidence="3">Inner membrane protein YpjD</fullName>
    </submittedName>
</protein>
<name>A0A379EY81_9PAST</name>
<feature type="transmembrane region" description="Helical" evidence="1">
    <location>
        <begin position="243"/>
        <end position="261"/>
    </location>
</feature>
<sequence>MWFAILSMLFYLSSVLLITPMLLKIQAGEPASSPNKILFFATALIAISLHFVNLIPLFNNLTSGQNFTVMEISSLISVITASLATFALFFHVRTLWFLLPIIYSFTIINLILTTLLPTHFMYHLSQNIALFFHVGLSLFTYSICLMTALYSIQLLWIDNSLKNKKLVFSPIIPPLMTVERHFFRLMLTGEILLTIVLISGSFHLAKDFAPQDIQKAVFSFLAWLVFAFGLIGHWRLHWRGKKIVIYAMLGLILLSIAYFGSRVMLEI</sequence>
<feature type="transmembrane region" description="Helical" evidence="1">
    <location>
        <begin position="217"/>
        <end position="237"/>
    </location>
</feature>
<dbReference type="GO" id="GO:0017004">
    <property type="term" value="P:cytochrome complex assembly"/>
    <property type="evidence" value="ECO:0007669"/>
    <property type="project" value="InterPro"/>
</dbReference>